<keyword evidence="1" id="KW-0812">Transmembrane</keyword>
<keyword evidence="1" id="KW-0472">Membrane</keyword>
<protein>
    <submittedName>
        <fullName evidence="2">Uncharacterized protein</fullName>
    </submittedName>
</protein>
<accession>A0ABQ2D7Q8</accession>
<feature type="transmembrane region" description="Helical" evidence="1">
    <location>
        <begin position="21"/>
        <end position="39"/>
    </location>
</feature>
<proteinExistence type="predicted"/>
<keyword evidence="3" id="KW-1185">Reference proteome</keyword>
<dbReference type="Proteomes" id="UP000632222">
    <property type="component" value="Unassembled WGS sequence"/>
</dbReference>
<keyword evidence="1" id="KW-1133">Transmembrane helix</keyword>
<evidence type="ECO:0000256" key="1">
    <source>
        <dbReference type="SAM" id="Phobius"/>
    </source>
</evidence>
<reference evidence="3" key="1">
    <citation type="journal article" date="2019" name="Int. J. Syst. Evol. Microbiol.">
        <title>The Global Catalogue of Microorganisms (GCM) 10K type strain sequencing project: providing services to taxonomists for standard genome sequencing and annotation.</title>
        <authorList>
            <consortium name="The Broad Institute Genomics Platform"/>
            <consortium name="The Broad Institute Genome Sequencing Center for Infectious Disease"/>
            <person name="Wu L."/>
            <person name="Ma J."/>
        </authorList>
    </citation>
    <scope>NUCLEOTIDE SEQUENCE [LARGE SCALE GENOMIC DNA]</scope>
    <source>
        <strain evidence="3">JCM 14370</strain>
    </source>
</reference>
<name>A0ABQ2D7Q8_9DEIO</name>
<evidence type="ECO:0000313" key="2">
    <source>
        <dbReference type="EMBL" id="GGJ44791.1"/>
    </source>
</evidence>
<sequence>MGFAVQQDQHMAERKTLHPGWTCLIIAFLLLVLTLTLILTRHVPLSTLGTALLPVLALTSVGLLMLRSGK</sequence>
<comment type="caution">
    <text evidence="2">The sequence shown here is derived from an EMBL/GenBank/DDBJ whole genome shotgun (WGS) entry which is preliminary data.</text>
</comment>
<gene>
    <name evidence="2" type="ORF">GCM10008938_33750</name>
</gene>
<dbReference type="EMBL" id="BMOD01000014">
    <property type="protein sequence ID" value="GGJ44791.1"/>
    <property type="molecule type" value="Genomic_DNA"/>
</dbReference>
<evidence type="ECO:0000313" key="3">
    <source>
        <dbReference type="Proteomes" id="UP000632222"/>
    </source>
</evidence>
<feature type="transmembrane region" description="Helical" evidence="1">
    <location>
        <begin position="45"/>
        <end position="66"/>
    </location>
</feature>
<organism evidence="2 3">
    <name type="scientific">Deinococcus roseus</name>
    <dbReference type="NCBI Taxonomy" id="392414"/>
    <lineage>
        <taxon>Bacteria</taxon>
        <taxon>Thermotogati</taxon>
        <taxon>Deinococcota</taxon>
        <taxon>Deinococci</taxon>
        <taxon>Deinococcales</taxon>
        <taxon>Deinococcaceae</taxon>
        <taxon>Deinococcus</taxon>
    </lineage>
</organism>